<keyword evidence="3" id="KW-1185">Reference proteome</keyword>
<accession>A0ABT5U0D8</accession>
<proteinExistence type="predicted"/>
<dbReference type="SUPFAM" id="SSF54211">
    <property type="entry name" value="Ribosomal protein S5 domain 2-like"/>
    <property type="match status" value="1"/>
</dbReference>
<feature type="region of interest" description="Disordered" evidence="1">
    <location>
        <begin position="1"/>
        <end position="22"/>
    </location>
</feature>
<dbReference type="PANTHER" id="PTHR32472">
    <property type="entry name" value="DNA REPAIR PROTEIN RADA"/>
    <property type="match status" value="1"/>
</dbReference>
<dbReference type="Gene3D" id="3.30.230.10">
    <property type="match status" value="1"/>
</dbReference>
<dbReference type="Proteomes" id="UP001165561">
    <property type="component" value="Unassembled WGS sequence"/>
</dbReference>
<dbReference type="InterPro" id="IPR020568">
    <property type="entry name" value="Ribosomal_Su5_D2-typ_SF"/>
</dbReference>
<evidence type="ECO:0000313" key="3">
    <source>
        <dbReference type="Proteomes" id="UP001165561"/>
    </source>
</evidence>
<reference evidence="2" key="1">
    <citation type="submission" date="2023-02" db="EMBL/GenBank/DDBJ databases">
        <title>Georgenia sp.10Sc9-8, isolated from a soil sample collected from the Taklamakan desert.</title>
        <authorList>
            <person name="Liu S."/>
        </authorList>
    </citation>
    <scope>NUCLEOTIDE SEQUENCE</scope>
    <source>
        <strain evidence="2">10Sc9-8</strain>
    </source>
</reference>
<evidence type="ECO:0000313" key="2">
    <source>
        <dbReference type="EMBL" id="MDD9207751.1"/>
    </source>
</evidence>
<dbReference type="Pfam" id="PF13541">
    <property type="entry name" value="ChlI"/>
    <property type="match status" value="1"/>
</dbReference>
<gene>
    <name evidence="2" type="ORF">PU560_14945</name>
</gene>
<dbReference type="InterPro" id="IPR014721">
    <property type="entry name" value="Ribsml_uS5_D2-typ_fold_subgr"/>
</dbReference>
<name>A0ABT5U0D8_9MICO</name>
<dbReference type="PANTHER" id="PTHR32472:SF10">
    <property type="entry name" value="DNA REPAIR PROTEIN RADA-LIKE PROTEIN"/>
    <property type="match status" value="1"/>
</dbReference>
<dbReference type="PRINTS" id="PR00830">
    <property type="entry name" value="ENDOLAPTASE"/>
</dbReference>
<feature type="non-terminal residue" evidence="2">
    <location>
        <position position="1"/>
    </location>
</feature>
<evidence type="ECO:0000256" key="1">
    <source>
        <dbReference type="SAM" id="MobiDB-lite"/>
    </source>
</evidence>
<dbReference type="EMBL" id="JARACI010001150">
    <property type="protein sequence ID" value="MDD9207751.1"/>
    <property type="molecule type" value="Genomic_DNA"/>
</dbReference>
<protein>
    <submittedName>
        <fullName evidence="2">Magnesium chelatase domain-containing protein</fullName>
    </submittedName>
</protein>
<sequence length="163" mass="16927">PTEIQALVAPSPQSSPRRATSGVDAARVSMTLAVLQARLGARIQGTDVYVSTVGGARATEPAVDLAVALALLGAAENYQLRSGLVAVGEVGLTGELRATVGVQRRLAEAARLGFRTAIVPKHGSEDLRPVPGLQVQPVTHVRDALEAAHPVSRPVTPLRVVKP</sequence>
<organism evidence="2 3">
    <name type="scientific">Georgenia halotolerans</name>
    <dbReference type="NCBI Taxonomy" id="3028317"/>
    <lineage>
        <taxon>Bacteria</taxon>
        <taxon>Bacillati</taxon>
        <taxon>Actinomycetota</taxon>
        <taxon>Actinomycetes</taxon>
        <taxon>Micrococcales</taxon>
        <taxon>Bogoriellaceae</taxon>
        <taxon>Georgenia</taxon>
    </lineage>
</organism>
<comment type="caution">
    <text evidence="2">The sequence shown here is derived from an EMBL/GenBank/DDBJ whole genome shotgun (WGS) entry which is preliminary data.</text>
</comment>